<dbReference type="Gene3D" id="1.10.287.2460">
    <property type="match status" value="1"/>
</dbReference>
<evidence type="ECO:0000256" key="1">
    <source>
        <dbReference type="ARBA" id="ARBA00005254"/>
    </source>
</evidence>
<dbReference type="SUPFAM" id="SSF52096">
    <property type="entry name" value="ClpP/crotonase"/>
    <property type="match status" value="1"/>
</dbReference>
<dbReference type="Gene3D" id="3.90.226.10">
    <property type="entry name" value="2-enoyl-CoA Hydratase, Chain A, domain 1"/>
    <property type="match status" value="1"/>
</dbReference>
<dbReference type="Pfam" id="PF00378">
    <property type="entry name" value="ECH_1"/>
    <property type="match status" value="1"/>
</dbReference>
<organism evidence="3 4">
    <name type="scientific">Streptomyces luteoverticillatus</name>
    <name type="common">Streptoverticillium luteoverticillatus</name>
    <dbReference type="NCBI Taxonomy" id="66425"/>
    <lineage>
        <taxon>Bacteria</taxon>
        <taxon>Bacillati</taxon>
        <taxon>Actinomycetota</taxon>
        <taxon>Actinomycetes</taxon>
        <taxon>Kitasatosporales</taxon>
        <taxon>Streptomycetaceae</taxon>
        <taxon>Streptomyces</taxon>
    </lineage>
</organism>
<sequence length="250" mass="26060">MTTAVRTERRGPVTTIVLSRPEVRNAVDGPTAAALADAFRAFDADPAARVAVLWGEGGAFCAGADLKAFGTARANRVAPDGDGPMGPTRLRLTKPVIAAIAGHAVAGGLELALWCDLRVAEEDAVLGVLCRRWGVPLIDGGTVRLPRLIGASRAMDLILTGRPVPAVEAHAMGLVNRLVPPGTSRAAAEDLAAEIARFPQTCLRSDRASLLDQEGLDEGRALGVELSYGMGALPEAAEGVARFTEGGRRR</sequence>
<dbReference type="OrthoDB" id="4284283at2"/>
<keyword evidence="4" id="KW-1185">Reference proteome</keyword>
<comment type="similarity">
    <text evidence="1 2">Belongs to the enoyl-CoA hydratase/isomerase family.</text>
</comment>
<dbReference type="NCBIfam" id="NF006108">
    <property type="entry name" value="PRK08259.1"/>
    <property type="match status" value="1"/>
</dbReference>
<dbReference type="AlphaFoldDB" id="A0A3Q9FY61"/>
<dbReference type="InterPro" id="IPR001753">
    <property type="entry name" value="Enoyl-CoA_hydra/iso"/>
</dbReference>
<name>A0A3Q9FY61_STRLT</name>
<accession>A0A3Q9FY61</accession>
<dbReference type="RefSeq" id="WP_126917019.1">
    <property type="nucleotide sequence ID" value="NZ_CP034587.1"/>
</dbReference>
<proteinExistence type="inferred from homology"/>
<dbReference type="PANTHER" id="PTHR43802">
    <property type="entry name" value="ENOYL-COA HYDRATASE"/>
    <property type="match status" value="1"/>
</dbReference>
<dbReference type="CDD" id="cd06558">
    <property type="entry name" value="crotonase-like"/>
    <property type="match status" value="1"/>
</dbReference>
<dbReference type="PANTHER" id="PTHR43802:SF1">
    <property type="entry name" value="IP11341P-RELATED"/>
    <property type="match status" value="1"/>
</dbReference>
<dbReference type="GO" id="GO:0003824">
    <property type="term" value="F:catalytic activity"/>
    <property type="evidence" value="ECO:0007669"/>
    <property type="project" value="InterPro"/>
</dbReference>
<dbReference type="InterPro" id="IPR029045">
    <property type="entry name" value="ClpP/crotonase-like_dom_sf"/>
</dbReference>
<evidence type="ECO:0000256" key="2">
    <source>
        <dbReference type="RuleBase" id="RU003707"/>
    </source>
</evidence>
<gene>
    <name evidence="3" type="ORF">EKH77_27860</name>
</gene>
<evidence type="ECO:0000313" key="4">
    <source>
        <dbReference type="Proteomes" id="UP000267900"/>
    </source>
</evidence>
<dbReference type="EMBL" id="CP034587">
    <property type="protein sequence ID" value="AZQ74517.1"/>
    <property type="molecule type" value="Genomic_DNA"/>
</dbReference>
<evidence type="ECO:0000313" key="3">
    <source>
        <dbReference type="EMBL" id="AZQ74517.1"/>
    </source>
</evidence>
<reference evidence="3 4" key="1">
    <citation type="submission" date="2018-12" db="EMBL/GenBank/DDBJ databases">
        <title>The whole draft genome of Streptomyce luteoverticillatus CGMCC 15060.</title>
        <authorList>
            <person name="Feng Z."/>
            <person name="Chen G."/>
            <person name="Zhang J."/>
            <person name="Zhu H."/>
            <person name="Yu X."/>
            <person name="Zhang W."/>
            <person name="Zhang X."/>
        </authorList>
    </citation>
    <scope>NUCLEOTIDE SEQUENCE [LARGE SCALE GENOMIC DNA]</scope>
    <source>
        <strain evidence="3 4">CGMCC 15060</strain>
    </source>
</reference>
<dbReference type="InterPro" id="IPR018376">
    <property type="entry name" value="Enoyl-CoA_hyd/isom_CS"/>
</dbReference>
<dbReference type="PROSITE" id="PS00166">
    <property type="entry name" value="ENOYL_COA_HYDRATASE"/>
    <property type="match status" value="1"/>
</dbReference>
<dbReference type="Proteomes" id="UP000267900">
    <property type="component" value="Chromosome"/>
</dbReference>
<protein>
    <submittedName>
        <fullName evidence="3">Crotonase/enoyl-CoA hydratase family protein</fullName>
    </submittedName>
</protein>